<evidence type="ECO:0000256" key="2">
    <source>
        <dbReference type="ARBA" id="ARBA00022692"/>
    </source>
</evidence>
<feature type="transmembrane region" description="Helical" evidence="6">
    <location>
        <begin position="281"/>
        <end position="300"/>
    </location>
</feature>
<protein>
    <recommendedName>
        <fullName evidence="7">Major facilitator superfamily (MFS) profile domain-containing protein</fullName>
    </recommendedName>
</protein>
<dbReference type="PANTHER" id="PTHR23501:SF155">
    <property type="entry name" value="EFFLUX PUMP AFOB"/>
    <property type="match status" value="1"/>
</dbReference>
<dbReference type="PRINTS" id="PR01036">
    <property type="entry name" value="TCRTETB"/>
</dbReference>
<dbReference type="Gene3D" id="1.20.1250.20">
    <property type="entry name" value="MFS general substrate transporter like domains"/>
    <property type="match status" value="1"/>
</dbReference>
<dbReference type="InterPro" id="IPR011701">
    <property type="entry name" value="MFS"/>
</dbReference>
<dbReference type="Proteomes" id="UP001276659">
    <property type="component" value="Unassembled WGS sequence"/>
</dbReference>
<feature type="compositionally biased region" description="Polar residues" evidence="5">
    <location>
        <begin position="1"/>
        <end position="12"/>
    </location>
</feature>
<evidence type="ECO:0000313" key="8">
    <source>
        <dbReference type="EMBL" id="KAK3168002.1"/>
    </source>
</evidence>
<comment type="caution">
    <text evidence="8">The sequence shown here is derived from an EMBL/GenBank/DDBJ whole genome shotgun (WGS) entry which is preliminary data.</text>
</comment>
<feature type="transmembrane region" description="Helical" evidence="6">
    <location>
        <begin position="109"/>
        <end position="128"/>
    </location>
</feature>
<dbReference type="GO" id="GO:0022857">
    <property type="term" value="F:transmembrane transporter activity"/>
    <property type="evidence" value="ECO:0007669"/>
    <property type="project" value="InterPro"/>
</dbReference>
<evidence type="ECO:0000259" key="7">
    <source>
        <dbReference type="PROSITE" id="PS50850"/>
    </source>
</evidence>
<feature type="transmembrane region" description="Helical" evidence="6">
    <location>
        <begin position="551"/>
        <end position="571"/>
    </location>
</feature>
<dbReference type="Pfam" id="PF07690">
    <property type="entry name" value="MFS_1"/>
    <property type="match status" value="1"/>
</dbReference>
<gene>
    <name evidence="8" type="ORF">OEA41_004448</name>
</gene>
<feature type="transmembrane region" description="Helical" evidence="6">
    <location>
        <begin position="200"/>
        <end position="220"/>
    </location>
</feature>
<keyword evidence="9" id="KW-1185">Reference proteome</keyword>
<feature type="compositionally biased region" description="Low complexity" evidence="5">
    <location>
        <begin position="29"/>
        <end position="42"/>
    </location>
</feature>
<feature type="compositionally biased region" description="Basic and acidic residues" evidence="5">
    <location>
        <begin position="14"/>
        <end position="28"/>
    </location>
</feature>
<feature type="transmembrane region" description="Helical" evidence="6">
    <location>
        <begin position="413"/>
        <end position="431"/>
    </location>
</feature>
<evidence type="ECO:0000256" key="5">
    <source>
        <dbReference type="SAM" id="MobiDB-lite"/>
    </source>
</evidence>
<name>A0AAD9Z0B1_9LECA</name>
<feature type="transmembrane region" description="Helical" evidence="6">
    <location>
        <begin position="312"/>
        <end position="329"/>
    </location>
</feature>
<dbReference type="SUPFAM" id="SSF103473">
    <property type="entry name" value="MFS general substrate transporter"/>
    <property type="match status" value="1"/>
</dbReference>
<keyword evidence="4 6" id="KW-0472">Membrane</keyword>
<feature type="transmembrane region" description="Helical" evidence="6">
    <location>
        <begin position="443"/>
        <end position="465"/>
    </location>
</feature>
<feature type="transmembrane region" description="Helical" evidence="6">
    <location>
        <begin position="164"/>
        <end position="188"/>
    </location>
</feature>
<proteinExistence type="predicted"/>
<sequence>MPTDSPSDSASTVVEHDVPPQEKAKDHISSSAPESPPKKSVSQTEAGVEEKGLSTEKPKEEQQPNISGLKRALIILPVTLVYFLVMLDSSIISTAIPQITDEFDSLLDVGWYGSAYLLASSAFVPLAGKIYTFFPTKWSFFVFFTTFELGSALCGAAQSSPMLIVGRAIAGLGASGLMNGILTILAAILPPHRLPRVMGLNVSLGQVGMACGPLIGGALTEYATWRWCMFSPGSSAARRFYINLPIGAVVGGLLILLRVPEVRPKPPVREVLGKAVSKMDLVGLVLLWPAAIMFFLALQWGGNRYAWDSSTVIGLFVGAAATFAVFLGWEYRRGDDALLPFSMLRVRVIYSASATMFFFMGVMFVQHYYLPIYFQAVKNNTPLMSGVHILPTIISQIILAMSSGMLIEKLGYYLPWVLSGTALTTIAYGLYSLLSPTTPVGNWIGYQILGGVGNGAAASGSYIAIQNTVPRASIPTAMAILILCQNLGAAVFLTLAQTVFSNSLHSAITKDAPGVSADAVLAGGARMIRTLVSAQQLPRVLRAYSKAVDSVMYLGIGLGGLAFVCAWGLGWKDIRKKE</sequence>
<feature type="region of interest" description="Disordered" evidence="5">
    <location>
        <begin position="1"/>
        <end position="63"/>
    </location>
</feature>
<dbReference type="PROSITE" id="PS50850">
    <property type="entry name" value="MFS"/>
    <property type="match status" value="1"/>
</dbReference>
<feature type="transmembrane region" description="Helical" evidence="6">
    <location>
        <begin position="240"/>
        <end position="260"/>
    </location>
</feature>
<feature type="transmembrane region" description="Helical" evidence="6">
    <location>
        <begin position="477"/>
        <end position="496"/>
    </location>
</feature>
<evidence type="ECO:0000313" key="9">
    <source>
        <dbReference type="Proteomes" id="UP001276659"/>
    </source>
</evidence>
<feature type="domain" description="Major facilitator superfamily (MFS) profile" evidence="7">
    <location>
        <begin position="74"/>
        <end position="541"/>
    </location>
</feature>
<dbReference type="Gene3D" id="1.20.1720.10">
    <property type="entry name" value="Multidrug resistance protein D"/>
    <property type="match status" value="1"/>
</dbReference>
<evidence type="ECO:0000256" key="1">
    <source>
        <dbReference type="ARBA" id="ARBA00004141"/>
    </source>
</evidence>
<dbReference type="EMBL" id="JASNWA010000010">
    <property type="protein sequence ID" value="KAK3168002.1"/>
    <property type="molecule type" value="Genomic_DNA"/>
</dbReference>
<dbReference type="CDD" id="cd17502">
    <property type="entry name" value="MFS_Azr1_MDR_like"/>
    <property type="match status" value="1"/>
</dbReference>
<dbReference type="GO" id="GO:0005886">
    <property type="term" value="C:plasma membrane"/>
    <property type="evidence" value="ECO:0007669"/>
    <property type="project" value="TreeGrafter"/>
</dbReference>
<comment type="subcellular location">
    <subcellularLocation>
        <location evidence="1">Membrane</location>
        <topology evidence="1">Multi-pass membrane protein</topology>
    </subcellularLocation>
</comment>
<evidence type="ECO:0000256" key="4">
    <source>
        <dbReference type="ARBA" id="ARBA00023136"/>
    </source>
</evidence>
<accession>A0AAD9Z0B1</accession>
<dbReference type="PANTHER" id="PTHR23501">
    <property type="entry name" value="MAJOR FACILITATOR SUPERFAMILY"/>
    <property type="match status" value="1"/>
</dbReference>
<dbReference type="AlphaFoldDB" id="A0AAD9Z0B1"/>
<dbReference type="FunFam" id="1.20.1250.20:FF:000196">
    <property type="entry name" value="MFS toxin efflux pump (AflT)"/>
    <property type="match status" value="1"/>
</dbReference>
<dbReference type="InterPro" id="IPR036259">
    <property type="entry name" value="MFS_trans_sf"/>
</dbReference>
<keyword evidence="2 6" id="KW-0812">Transmembrane</keyword>
<dbReference type="InterPro" id="IPR020846">
    <property type="entry name" value="MFS_dom"/>
</dbReference>
<evidence type="ECO:0000256" key="6">
    <source>
        <dbReference type="SAM" id="Phobius"/>
    </source>
</evidence>
<feature type="compositionally biased region" description="Basic and acidic residues" evidence="5">
    <location>
        <begin position="48"/>
        <end position="62"/>
    </location>
</feature>
<keyword evidence="3 6" id="KW-1133">Transmembrane helix</keyword>
<reference evidence="8" key="1">
    <citation type="submission" date="2022-11" db="EMBL/GenBank/DDBJ databases">
        <title>Chromosomal genome sequence assembly and mating type (MAT) locus characterization of the leprose asexual lichenized fungus Lepraria neglecta (Nyl.) Erichsen.</title>
        <authorList>
            <person name="Allen J.L."/>
            <person name="Pfeffer B."/>
        </authorList>
    </citation>
    <scope>NUCLEOTIDE SEQUENCE</scope>
    <source>
        <strain evidence="8">Allen 5258</strain>
    </source>
</reference>
<feature type="transmembrane region" description="Helical" evidence="6">
    <location>
        <begin position="140"/>
        <end position="158"/>
    </location>
</feature>
<feature type="transmembrane region" description="Helical" evidence="6">
    <location>
        <begin position="382"/>
        <end position="401"/>
    </location>
</feature>
<organism evidence="8 9">
    <name type="scientific">Lepraria neglecta</name>
    <dbReference type="NCBI Taxonomy" id="209136"/>
    <lineage>
        <taxon>Eukaryota</taxon>
        <taxon>Fungi</taxon>
        <taxon>Dikarya</taxon>
        <taxon>Ascomycota</taxon>
        <taxon>Pezizomycotina</taxon>
        <taxon>Lecanoromycetes</taxon>
        <taxon>OSLEUM clade</taxon>
        <taxon>Lecanoromycetidae</taxon>
        <taxon>Lecanorales</taxon>
        <taxon>Lecanorineae</taxon>
        <taxon>Stereocaulaceae</taxon>
        <taxon>Lepraria</taxon>
    </lineage>
</organism>
<evidence type="ECO:0000256" key="3">
    <source>
        <dbReference type="ARBA" id="ARBA00022989"/>
    </source>
</evidence>
<feature type="transmembrane region" description="Helical" evidence="6">
    <location>
        <begin position="72"/>
        <end position="97"/>
    </location>
</feature>
<feature type="transmembrane region" description="Helical" evidence="6">
    <location>
        <begin position="349"/>
        <end position="370"/>
    </location>
</feature>